<reference evidence="14 15" key="2">
    <citation type="journal article" date="2010" name="Stand. Genomic Sci.">
        <title>Complete genome sequence of Desulfohalobium retbaense type strain (HR(100)).</title>
        <authorList>
            <person name="Spring S."/>
            <person name="Nolan M."/>
            <person name="Lapidus A."/>
            <person name="Glavina Del Rio T."/>
            <person name="Copeland A."/>
            <person name="Tice H."/>
            <person name="Cheng J.F."/>
            <person name="Lucas S."/>
            <person name="Land M."/>
            <person name="Chen F."/>
            <person name="Bruce D."/>
            <person name="Goodwin L."/>
            <person name="Pitluck S."/>
            <person name="Ivanova N."/>
            <person name="Mavromatis K."/>
            <person name="Mikhailova N."/>
            <person name="Pati A."/>
            <person name="Chen A."/>
            <person name="Palaniappan K."/>
            <person name="Hauser L."/>
            <person name="Chang Y.J."/>
            <person name="Jeffries C.D."/>
            <person name="Munk C."/>
            <person name="Kiss H."/>
            <person name="Chain P."/>
            <person name="Han C."/>
            <person name="Brettin T."/>
            <person name="Detter J.C."/>
            <person name="Schuler E."/>
            <person name="Goker M."/>
            <person name="Rohde M."/>
            <person name="Bristow J."/>
            <person name="Eisen J.A."/>
            <person name="Markowitz V."/>
            <person name="Hugenholtz P."/>
            <person name="Kyrpides N.C."/>
            <person name="Klenk H.P."/>
        </authorList>
    </citation>
    <scope>NUCLEOTIDE SEQUENCE [LARGE SCALE GENOMIC DNA]</scope>
    <source>
        <strain evidence="14 15">DSM 5692</strain>
    </source>
</reference>
<dbReference type="AlphaFoldDB" id="C8X5Q6"/>
<dbReference type="GO" id="GO:0003887">
    <property type="term" value="F:DNA-directed DNA polymerase activity"/>
    <property type="evidence" value="ECO:0007669"/>
    <property type="project" value="UniProtKB-KW"/>
</dbReference>
<proteinExistence type="inferred from homology"/>
<evidence type="ECO:0000256" key="1">
    <source>
        <dbReference type="ARBA" id="ARBA00004496"/>
    </source>
</evidence>
<evidence type="ECO:0000259" key="12">
    <source>
        <dbReference type="Pfam" id="PF00712"/>
    </source>
</evidence>
<dbReference type="eggNOG" id="COG0592">
    <property type="taxonomic scope" value="Bacteria"/>
</dbReference>
<feature type="domain" description="DNA polymerase III beta sliding clamp N-terminal" evidence="12">
    <location>
        <begin position="1"/>
        <end position="113"/>
    </location>
</feature>
<dbReference type="Proteomes" id="UP000001052">
    <property type="component" value="Chromosome"/>
</dbReference>
<dbReference type="GO" id="GO:0006271">
    <property type="term" value="P:DNA strand elongation involved in DNA replication"/>
    <property type="evidence" value="ECO:0007669"/>
    <property type="project" value="TreeGrafter"/>
</dbReference>
<evidence type="ECO:0000256" key="5">
    <source>
        <dbReference type="ARBA" id="ARBA00022679"/>
    </source>
</evidence>
<evidence type="ECO:0000256" key="11">
    <source>
        <dbReference type="ARBA" id="ARBA00033276"/>
    </source>
</evidence>
<dbReference type="SMART" id="SM00480">
    <property type="entry name" value="POL3Bc"/>
    <property type="match status" value="1"/>
</dbReference>
<evidence type="ECO:0000256" key="2">
    <source>
        <dbReference type="ARBA" id="ARBA00010752"/>
    </source>
</evidence>
<keyword evidence="9" id="KW-0238">DNA-binding</keyword>
<dbReference type="KEGG" id="drt:Dret_2471"/>
<dbReference type="Gene3D" id="3.70.10.10">
    <property type="match status" value="1"/>
</dbReference>
<evidence type="ECO:0000256" key="4">
    <source>
        <dbReference type="ARBA" id="ARBA00022490"/>
    </source>
</evidence>
<dbReference type="EMBL" id="CP001734">
    <property type="protein sequence ID" value="ACV69753.1"/>
    <property type="molecule type" value="Genomic_DNA"/>
</dbReference>
<evidence type="ECO:0000256" key="8">
    <source>
        <dbReference type="ARBA" id="ARBA00022932"/>
    </source>
</evidence>
<dbReference type="RefSeq" id="WP_015752887.1">
    <property type="nucleotide sequence ID" value="NC_013223.1"/>
</dbReference>
<dbReference type="NCBIfam" id="TIGR00663">
    <property type="entry name" value="dnan"/>
    <property type="match status" value="1"/>
</dbReference>
<evidence type="ECO:0000256" key="7">
    <source>
        <dbReference type="ARBA" id="ARBA00022705"/>
    </source>
</evidence>
<keyword evidence="7" id="KW-0235">DNA replication</keyword>
<dbReference type="InterPro" id="IPR046938">
    <property type="entry name" value="DNA_clamp_sf"/>
</dbReference>
<evidence type="ECO:0000256" key="9">
    <source>
        <dbReference type="ARBA" id="ARBA00023125"/>
    </source>
</evidence>
<evidence type="ECO:0000256" key="10">
    <source>
        <dbReference type="ARBA" id="ARBA00030988"/>
    </source>
</evidence>
<keyword evidence="15" id="KW-1185">Reference proteome</keyword>
<gene>
    <name evidence="14" type="ordered locus">Dret_2471</name>
</gene>
<feature type="domain" description="DNA polymerase III beta sliding clamp C-terminal" evidence="13">
    <location>
        <begin position="264"/>
        <end position="377"/>
    </location>
</feature>
<dbReference type="GO" id="GO:0003677">
    <property type="term" value="F:DNA binding"/>
    <property type="evidence" value="ECO:0007669"/>
    <property type="project" value="UniProtKB-KW"/>
</dbReference>
<dbReference type="Gene3D" id="3.10.150.10">
    <property type="entry name" value="DNA Polymerase III, subunit A, domain 2"/>
    <property type="match status" value="1"/>
</dbReference>
<evidence type="ECO:0000256" key="3">
    <source>
        <dbReference type="ARBA" id="ARBA00021035"/>
    </source>
</evidence>
<dbReference type="GO" id="GO:0005737">
    <property type="term" value="C:cytoplasm"/>
    <property type="evidence" value="ECO:0007669"/>
    <property type="project" value="UniProtKB-SubCell"/>
</dbReference>
<comment type="subcellular location">
    <subcellularLocation>
        <location evidence="1">Cytoplasm</location>
    </subcellularLocation>
</comment>
<comment type="similarity">
    <text evidence="2">Belongs to the beta sliding clamp family.</text>
</comment>
<evidence type="ECO:0000313" key="14">
    <source>
        <dbReference type="EMBL" id="ACV69753.1"/>
    </source>
</evidence>
<dbReference type="InterPro" id="IPR022635">
    <property type="entry name" value="DNA_polIII_beta_C"/>
</dbReference>
<dbReference type="SUPFAM" id="SSF55979">
    <property type="entry name" value="DNA clamp"/>
    <property type="match status" value="3"/>
</dbReference>
<organism evidence="14 15">
    <name type="scientific">Desulfohalobium retbaense (strain ATCC 49708 / DSM 5692 / JCM 16813 / HR100)</name>
    <dbReference type="NCBI Taxonomy" id="485915"/>
    <lineage>
        <taxon>Bacteria</taxon>
        <taxon>Pseudomonadati</taxon>
        <taxon>Thermodesulfobacteriota</taxon>
        <taxon>Desulfovibrionia</taxon>
        <taxon>Desulfovibrionales</taxon>
        <taxon>Desulfohalobiaceae</taxon>
        <taxon>Desulfohalobium</taxon>
    </lineage>
</organism>
<keyword evidence="5 14" id="KW-0808">Transferase</keyword>
<evidence type="ECO:0000313" key="15">
    <source>
        <dbReference type="Proteomes" id="UP000001052"/>
    </source>
</evidence>
<dbReference type="STRING" id="485915.Dret_2471"/>
<dbReference type="HOGENOM" id="CLU_038149_4_0_7"/>
<dbReference type="Pfam" id="PF00712">
    <property type="entry name" value="DNA_pol3_beta"/>
    <property type="match status" value="1"/>
</dbReference>
<dbReference type="PANTHER" id="PTHR30478">
    <property type="entry name" value="DNA POLYMERASE III SUBUNIT BETA"/>
    <property type="match status" value="1"/>
</dbReference>
<dbReference type="GO" id="GO:0008408">
    <property type="term" value="F:3'-5' exonuclease activity"/>
    <property type="evidence" value="ECO:0007669"/>
    <property type="project" value="InterPro"/>
</dbReference>
<sequence>MLVRISKEQVLSGFQKAAGIIPMKTGAAFLRTIWLEAKDNHLTIMSTDSKLEFSGSYPAQVETPGLIGVPGKKFYDLFRKLPPGEITLHAADSEDHVLLEQGRRKYKLPTNDASWFQPFSAFPEDEAVLWSGDFLKEIINRITYCVADDESMNGMNCLKITPWPNSEAVEACGLNGHQFALMRFLNPDIHAILPQDDEGEDSGILIAKNYLLELKKWLSSDEIYFTIDQKRLFFTNGKKNEIFSLPLSTYKFPKYETFLSNFQNETSKLNIGRDEILDALERVALFNTENQRCSYFVFDSTEMIVYSQGQETGEATESLGVEYSGDLKKIAFPTTTLIEVLSHFQSEMITFEFTGVEGPCKITGKEDSGYLVVVMPMHVAEETYYVEEETEND</sequence>
<dbReference type="OrthoDB" id="8421503at2"/>
<dbReference type="Pfam" id="PF02768">
    <property type="entry name" value="DNA_pol3_beta_3"/>
    <property type="match status" value="1"/>
</dbReference>
<evidence type="ECO:0000256" key="6">
    <source>
        <dbReference type="ARBA" id="ARBA00022695"/>
    </source>
</evidence>
<keyword evidence="4" id="KW-0963">Cytoplasm</keyword>
<accession>C8X5Q6</accession>
<keyword evidence="6 14" id="KW-0548">Nucleotidyltransferase</keyword>
<protein>
    <recommendedName>
        <fullName evidence="3">Beta sliding clamp</fullName>
    </recommendedName>
    <alternativeName>
        <fullName evidence="11">Beta-clamp processivity factor</fullName>
    </alternativeName>
    <alternativeName>
        <fullName evidence="10">DNA polymerase III beta sliding clamp subunit</fullName>
    </alternativeName>
</protein>
<dbReference type="GO" id="GO:0009360">
    <property type="term" value="C:DNA polymerase III complex"/>
    <property type="evidence" value="ECO:0007669"/>
    <property type="project" value="InterPro"/>
</dbReference>
<name>C8X5Q6_DESRD</name>
<reference evidence="15" key="1">
    <citation type="submission" date="2009-09" db="EMBL/GenBank/DDBJ databases">
        <title>The complete chromosome of Desulfohalobium retbaense DSM 5692.</title>
        <authorList>
            <consortium name="US DOE Joint Genome Institute (JGI-PGF)"/>
            <person name="Lucas S."/>
            <person name="Copeland A."/>
            <person name="Lapidus A."/>
            <person name="Glavina del Rio T."/>
            <person name="Dalin E."/>
            <person name="Tice H."/>
            <person name="Bruce D."/>
            <person name="Goodwin L."/>
            <person name="Pitluck S."/>
            <person name="Kyrpides N."/>
            <person name="Mavromatis K."/>
            <person name="Ivanova N."/>
            <person name="Mikhailova N."/>
            <person name="Munk A.C."/>
            <person name="Brettin T."/>
            <person name="Detter J.C."/>
            <person name="Han C."/>
            <person name="Tapia R."/>
            <person name="Larimer F."/>
            <person name="Land M."/>
            <person name="Hauser L."/>
            <person name="Markowitz V."/>
            <person name="Cheng J.-F."/>
            <person name="Hugenholtz P."/>
            <person name="Woyke T."/>
            <person name="Wu D."/>
            <person name="Spring S."/>
            <person name="Klenk H.-P."/>
            <person name="Eisen J.A."/>
        </authorList>
    </citation>
    <scope>NUCLEOTIDE SEQUENCE [LARGE SCALE GENOMIC DNA]</scope>
    <source>
        <strain evidence="15">DSM 5692</strain>
    </source>
</reference>
<dbReference type="PANTHER" id="PTHR30478:SF0">
    <property type="entry name" value="BETA SLIDING CLAMP"/>
    <property type="match status" value="1"/>
</dbReference>
<dbReference type="InterPro" id="IPR022634">
    <property type="entry name" value="DNA_polIII_beta_N"/>
</dbReference>
<evidence type="ECO:0000259" key="13">
    <source>
        <dbReference type="Pfam" id="PF02768"/>
    </source>
</evidence>
<dbReference type="InterPro" id="IPR001001">
    <property type="entry name" value="DNA_polIII_beta"/>
</dbReference>
<keyword evidence="8" id="KW-0239">DNA-directed DNA polymerase</keyword>